<dbReference type="GO" id="GO:0004040">
    <property type="term" value="F:amidase activity"/>
    <property type="evidence" value="ECO:0007669"/>
    <property type="project" value="InterPro"/>
</dbReference>
<evidence type="ECO:0000256" key="5">
    <source>
        <dbReference type="SAM" id="SignalP"/>
    </source>
</evidence>
<dbReference type="CDD" id="cd00118">
    <property type="entry name" value="LysM"/>
    <property type="match status" value="1"/>
</dbReference>
<evidence type="ECO:0000256" key="1">
    <source>
        <dbReference type="ARBA" id="ARBA00022529"/>
    </source>
</evidence>
<dbReference type="EMBL" id="JACICA010000008">
    <property type="protein sequence ID" value="MBB3703187.1"/>
    <property type="molecule type" value="Genomic_DNA"/>
</dbReference>
<feature type="domain" description="LysM" evidence="6">
    <location>
        <begin position="203"/>
        <end position="248"/>
    </location>
</feature>
<dbReference type="Pfam" id="PF01832">
    <property type="entry name" value="Glucosaminidase"/>
    <property type="match status" value="1"/>
</dbReference>
<accession>A0A7W5UP27</accession>
<gene>
    <name evidence="7" type="ORF">FHS60_001665</name>
</gene>
<keyword evidence="2" id="KW-0081">Bacteriolytic enzyme</keyword>
<dbReference type="Gene3D" id="1.10.530.10">
    <property type="match status" value="1"/>
</dbReference>
<dbReference type="PANTHER" id="PTHR33308:SF9">
    <property type="entry name" value="PEPTIDOGLYCAN HYDROLASE FLGJ"/>
    <property type="match status" value="1"/>
</dbReference>
<dbReference type="InterPro" id="IPR051056">
    <property type="entry name" value="Glycosyl_Hydrolase_73"/>
</dbReference>
<protein>
    <recommendedName>
        <fullName evidence="4">Peptidoglycan hydrolase</fullName>
    </recommendedName>
</protein>
<evidence type="ECO:0000259" key="6">
    <source>
        <dbReference type="PROSITE" id="PS51782"/>
    </source>
</evidence>
<feature type="chain" id="PRO_5031155271" description="Peptidoglycan hydrolase" evidence="5">
    <location>
        <begin position="20"/>
        <end position="307"/>
    </location>
</feature>
<dbReference type="SMART" id="SM00047">
    <property type="entry name" value="LYZ2"/>
    <property type="match status" value="1"/>
</dbReference>
<evidence type="ECO:0000256" key="3">
    <source>
        <dbReference type="ARBA" id="ARBA00022801"/>
    </source>
</evidence>
<dbReference type="Gene3D" id="3.10.350.10">
    <property type="entry name" value="LysM domain"/>
    <property type="match status" value="1"/>
</dbReference>
<dbReference type="RefSeq" id="WP_183697296.1">
    <property type="nucleotide sequence ID" value="NZ_JACICA010000008.1"/>
</dbReference>
<dbReference type="InterPro" id="IPR002901">
    <property type="entry name" value="MGlyc_endo_b_GlcNAc-like_dom"/>
</dbReference>
<feature type="domain" description="LysM" evidence="6">
    <location>
        <begin position="262"/>
        <end position="306"/>
    </location>
</feature>
<dbReference type="AlphaFoldDB" id="A0A7W5UP27"/>
<reference evidence="7 8" key="1">
    <citation type="submission" date="2020-08" db="EMBL/GenBank/DDBJ databases">
        <title>Genomic Encyclopedia of Type Strains, Phase IV (KMG-IV): sequencing the most valuable type-strain genomes for metagenomic binning, comparative biology and taxonomic classification.</title>
        <authorList>
            <person name="Goeker M."/>
        </authorList>
    </citation>
    <scope>NUCLEOTIDE SEQUENCE [LARGE SCALE GENOMIC DNA]</scope>
    <source>
        <strain evidence="7 8">DSM 22548</strain>
    </source>
</reference>
<evidence type="ECO:0000256" key="2">
    <source>
        <dbReference type="ARBA" id="ARBA00022638"/>
    </source>
</evidence>
<dbReference type="GO" id="GO:0042742">
    <property type="term" value="P:defense response to bacterium"/>
    <property type="evidence" value="ECO:0007669"/>
    <property type="project" value="UniProtKB-KW"/>
</dbReference>
<keyword evidence="5" id="KW-0732">Signal</keyword>
<dbReference type="GO" id="GO:0031640">
    <property type="term" value="P:killing of cells of another organism"/>
    <property type="evidence" value="ECO:0007669"/>
    <property type="project" value="UniProtKB-KW"/>
</dbReference>
<proteinExistence type="predicted"/>
<dbReference type="SUPFAM" id="SSF54106">
    <property type="entry name" value="LysM domain"/>
    <property type="match status" value="1"/>
</dbReference>
<organism evidence="7 8">
    <name type="scientific">Alloprevotella rava</name>
    <dbReference type="NCBI Taxonomy" id="671218"/>
    <lineage>
        <taxon>Bacteria</taxon>
        <taxon>Pseudomonadati</taxon>
        <taxon>Bacteroidota</taxon>
        <taxon>Bacteroidia</taxon>
        <taxon>Bacteroidales</taxon>
        <taxon>Prevotellaceae</taxon>
        <taxon>Alloprevotella</taxon>
    </lineage>
</organism>
<dbReference type="InterPro" id="IPR018392">
    <property type="entry name" value="LysM"/>
</dbReference>
<dbReference type="Proteomes" id="UP000541425">
    <property type="component" value="Unassembled WGS sequence"/>
</dbReference>
<keyword evidence="1" id="KW-0929">Antimicrobial</keyword>
<dbReference type="SMART" id="SM00257">
    <property type="entry name" value="LysM"/>
    <property type="match status" value="2"/>
</dbReference>
<evidence type="ECO:0000313" key="8">
    <source>
        <dbReference type="Proteomes" id="UP000541425"/>
    </source>
</evidence>
<sequence>MRRIVFLLLFCLAAFYAKAQNEAYRQYINTFKGVAIEQMRRYGIPASITLAQGLLESGAGTSFLAITANNHFGIKTGGTWDGAFVFKDDDKQGERFRKYESPLQSYEDHSLFLSTRSRYASLFQLDKLDYQGWARGLKTAGYATNPKYADKLIGLIDLYDLTQYDRMSFSEPPVVVADEGPRIFPTVITTNSTVRIIRQCNGLRYVVANADDRLELISQQTGVSEHQLKKFNELPGHYVLKAGDIIFLDKKGKRAASVYKNRQHKVQAGESLYSIAQRYGVQLKYLYKMNNFPYSYQARVGDEIRVY</sequence>
<name>A0A7W5UP27_9BACT</name>
<evidence type="ECO:0000313" key="7">
    <source>
        <dbReference type="EMBL" id="MBB3703187.1"/>
    </source>
</evidence>
<comment type="caution">
    <text evidence="7">The sequence shown here is derived from an EMBL/GenBank/DDBJ whole genome shotgun (WGS) entry which is preliminary data.</text>
</comment>
<dbReference type="PANTHER" id="PTHR33308">
    <property type="entry name" value="PEPTIDOGLYCAN HYDROLASE FLGJ"/>
    <property type="match status" value="1"/>
</dbReference>
<keyword evidence="3" id="KW-0378">Hydrolase</keyword>
<evidence type="ECO:0000256" key="4">
    <source>
        <dbReference type="ARBA" id="ARBA00032108"/>
    </source>
</evidence>
<feature type="signal peptide" evidence="5">
    <location>
        <begin position="1"/>
        <end position="19"/>
    </location>
</feature>
<dbReference type="PROSITE" id="PS51782">
    <property type="entry name" value="LYSM"/>
    <property type="match status" value="2"/>
</dbReference>
<dbReference type="Pfam" id="PF01476">
    <property type="entry name" value="LysM"/>
    <property type="match status" value="2"/>
</dbReference>
<dbReference type="InterPro" id="IPR036779">
    <property type="entry name" value="LysM_dom_sf"/>
</dbReference>